<dbReference type="Pfam" id="PF00400">
    <property type="entry name" value="WD40"/>
    <property type="match status" value="5"/>
</dbReference>
<keyword evidence="2 5" id="KW-0853">WD repeat</keyword>
<evidence type="ECO:0000256" key="5">
    <source>
        <dbReference type="PROSITE-ProRule" id="PRU00221"/>
    </source>
</evidence>
<dbReference type="FunFam" id="2.130.10.10:FF:000509">
    <property type="entry name" value="U3 small nucleolar RNA-interacting protein"/>
    <property type="match status" value="1"/>
</dbReference>
<comment type="subcellular location">
    <subcellularLocation>
        <location evidence="1">Nucleus</location>
    </subcellularLocation>
</comment>
<feature type="repeat" description="WD" evidence="5">
    <location>
        <begin position="170"/>
        <end position="211"/>
    </location>
</feature>
<dbReference type="EMBL" id="GIBP01002689">
    <property type="protein sequence ID" value="NDV31658.1"/>
    <property type="molecule type" value="Transcribed_RNA"/>
</dbReference>
<dbReference type="InterPro" id="IPR015943">
    <property type="entry name" value="WD40/YVTN_repeat-like_dom_sf"/>
</dbReference>
<dbReference type="GO" id="GO:0032040">
    <property type="term" value="C:small-subunit processome"/>
    <property type="evidence" value="ECO:0007669"/>
    <property type="project" value="TreeGrafter"/>
</dbReference>
<organism evidence="6">
    <name type="scientific">Arcella intermedia</name>
    <dbReference type="NCBI Taxonomy" id="1963864"/>
    <lineage>
        <taxon>Eukaryota</taxon>
        <taxon>Amoebozoa</taxon>
        <taxon>Tubulinea</taxon>
        <taxon>Elardia</taxon>
        <taxon>Arcellinida</taxon>
        <taxon>Sphaerothecina</taxon>
        <taxon>Arcellidae</taxon>
        <taxon>Arcella</taxon>
    </lineage>
</organism>
<dbReference type="InterPro" id="IPR001680">
    <property type="entry name" value="WD40_rpt"/>
</dbReference>
<dbReference type="PANTHER" id="PTHR19865">
    <property type="entry name" value="U3 SMALL NUCLEOLAR RNA INTERACTING PROTEIN 2"/>
    <property type="match status" value="1"/>
</dbReference>
<dbReference type="PROSITE" id="PS50082">
    <property type="entry name" value="WD_REPEATS_2"/>
    <property type="match status" value="4"/>
</dbReference>
<proteinExistence type="predicted"/>
<feature type="repeat" description="WD" evidence="5">
    <location>
        <begin position="212"/>
        <end position="253"/>
    </location>
</feature>
<dbReference type="PROSITE" id="PS00678">
    <property type="entry name" value="WD_REPEATS_1"/>
    <property type="match status" value="1"/>
</dbReference>
<dbReference type="CDD" id="cd00200">
    <property type="entry name" value="WD40"/>
    <property type="match status" value="1"/>
</dbReference>
<feature type="repeat" description="WD" evidence="5">
    <location>
        <begin position="315"/>
        <end position="336"/>
    </location>
</feature>
<dbReference type="InterPro" id="IPR036322">
    <property type="entry name" value="WD40_repeat_dom_sf"/>
</dbReference>
<name>A0A6B2L488_9EUKA</name>
<dbReference type="AlphaFoldDB" id="A0A6B2L488"/>
<keyword evidence="3" id="KW-0677">Repeat</keyword>
<keyword evidence="4" id="KW-0539">Nucleus</keyword>
<dbReference type="PROSITE" id="PS50294">
    <property type="entry name" value="WD_REPEATS_REGION"/>
    <property type="match status" value="3"/>
</dbReference>
<evidence type="ECO:0000313" key="6">
    <source>
        <dbReference type="EMBL" id="NDV31658.1"/>
    </source>
</evidence>
<dbReference type="InterPro" id="IPR020472">
    <property type="entry name" value="WD40_PAC1"/>
</dbReference>
<sequence>MTGSAKDATMGDIKKSAAATSDSFFSLPEKNEKEVVEEEEEFKDETVDEKRVRLAKMYLEKLAVLEKEEELSREEEEVDKIDQILQNEAFAEKSGRGYKFLVIADKIGASPTAKDIKVIHGQKLCVTSLALADDDSVFYSASKDGSIVKWDVKTMKKIFTFKSAKKNSTQPGHLGPVYSIALTSDGGLLASGGNDKKIKLWDTKTHQLVDTFIGHRDKVTGVAFQVGTRKLYSTSFDRAVKVWNCDTRAYLETLYGHTAAPHSLHALRRDRCITCGYDRSIRMWKIQEETQLVFTSKEVGASMDCVFMVTEEIWITGSQDGSLALWNIQKKKPLHVIKHAHGFDSLTPHWISAIAALPFSDIIATGSCSGSINLWKMVNSRELHFVKSIPLEGWINALQFSKSGRFLIAGVGKDQRFGRWGVSKNAKNGVALVPLQ</sequence>
<evidence type="ECO:0000256" key="3">
    <source>
        <dbReference type="ARBA" id="ARBA00022737"/>
    </source>
</evidence>
<dbReference type="SMART" id="SM00320">
    <property type="entry name" value="WD40"/>
    <property type="match status" value="7"/>
</dbReference>
<evidence type="ECO:0000256" key="2">
    <source>
        <dbReference type="ARBA" id="ARBA00022574"/>
    </source>
</evidence>
<protein>
    <submittedName>
        <fullName evidence="6">Uncharacterized protein</fullName>
    </submittedName>
</protein>
<accession>A0A6B2L488</accession>
<dbReference type="InterPro" id="IPR039241">
    <property type="entry name" value="Rrp9-like"/>
</dbReference>
<dbReference type="GO" id="GO:0034511">
    <property type="term" value="F:U3 snoRNA binding"/>
    <property type="evidence" value="ECO:0007669"/>
    <property type="project" value="InterPro"/>
</dbReference>
<evidence type="ECO:0000256" key="4">
    <source>
        <dbReference type="ARBA" id="ARBA00023242"/>
    </source>
</evidence>
<dbReference type="Gene3D" id="2.130.10.10">
    <property type="entry name" value="YVTN repeat-like/Quinoprotein amine dehydrogenase"/>
    <property type="match status" value="1"/>
</dbReference>
<dbReference type="PRINTS" id="PR00320">
    <property type="entry name" value="GPROTEINBRPT"/>
</dbReference>
<evidence type="ECO:0000256" key="1">
    <source>
        <dbReference type="ARBA" id="ARBA00004123"/>
    </source>
</evidence>
<reference evidence="6" key="1">
    <citation type="journal article" date="2020" name="J. Eukaryot. Microbiol.">
        <title>De novo Sequencing, Assembly and Annotation of the Transcriptome for the Free-Living Testate Amoeba Arcella intermedia.</title>
        <authorList>
            <person name="Ribeiro G.M."/>
            <person name="Porfirio-Sousa A.L."/>
            <person name="Maurer-Alcala X.X."/>
            <person name="Katz L.A."/>
            <person name="Lahr D.J.G."/>
        </authorList>
    </citation>
    <scope>NUCLEOTIDE SEQUENCE</scope>
</reference>
<dbReference type="PANTHER" id="PTHR19865:SF0">
    <property type="entry name" value="U3 SMALL NUCLEOLAR RNA-INTERACTING PROTEIN 2"/>
    <property type="match status" value="1"/>
</dbReference>
<dbReference type="SUPFAM" id="SSF50978">
    <property type="entry name" value="WD40 repeat-like"/>
    <property type="match status" value="1"/>
</dbReference>
<dbReference type="InterPro" id="IPR019775">
    <property type="entry name" value="WD40_repeat_CS"/>
</dbReference>
<feature type="repeat" description="WD" evidence="5">
    <location>
        <begin position="119"/>
        <end position="160"/>
    </location>
</feature>